<keyword evidence="7 10" id="KW-0472">Membrane</keyword>
<dbReference type="InterPro" id="IPR001623">
    <property type="entry name" value="DnaJ_domain"/>
</dbReference>
<accession>A0A087U5K6</accession>
<dbReference type="InterPro" id="IPR014756">
    <property type="entry name" value="Ig_E-set"/>
</dbReference>
<dbReference type="FunFam" id="1.10.3380.10:FF:000003">
    <property type="entry name" value="SEC63 homolog, protein translocation regulator"/>
    <property type="match status" value="1"/>
</dbReference>
<evidence type="ECO:0000259" key="11">
    <source>
        <dbReference type="PROSITE" id="PS50076"/>
    </source>
</evidence>
<keyword evidence="8" id="KW-0143">Chaperone</keyword>
<evidence type="ECO:0000256" key="4">
    <source>
        <dbReference type="ARBA" id="ARBA00022824"/>
    </source>
</evidence>
<dbReference type="Proteomes" id="UP000054359">
    <property type="component" value="Unassembled WGS sequence"/>
</dbReference>
<dbReference type="OMA" id="RAILHAH"/>
<evidence type="ECO:0000256" key="9">
    <source>
        <dbReference type="SAM" id="MobiDB-lite"/>
    </source>
</evidence>
<dbReference type="GO" id="GO:0003723">
    <property type="term" value="F:RNA binding"/>
    <property type="evidence" value="ECO:0007669"/>
    <property type="project" value="TreeGrafter"/>
</dbReference>
<feature type="compositionally biased region" description="Low complexity" evidence="9">
    <location>
        <begin position="538"/>
        <end position="547"/>
    </location>
</feature>
<organism evidence="12 13">
    <name type="scientific">Stegodyphus mimosarum</name>
    <name type="common">African social velvet spider</name>
    <dbReference type="NCBI Taxonomy" id="407821"/>
    <lineage>
        <taxon>Eukaryota</taxon>
        <taxon>Metazoa</taxon>
        <taxon>Ecdysozoa</taxon>
        <taxon>Arthropoda</taxon>
        <taxon>Chelicerata</taxon>
        <taxon>Arachnida</taxon>
        <taxon>Araneae</taxon>
        <taxon>Araneomorphae</taxon>
        <taxon>Entelegynae</taxon>
        <taxon>Eresoidea</taxon>
        <taxon>Eresidae</taxon>
        <taxon>Stegodyphus</taxon>
    </lineage>
</organism>
<evidence type="ECO:0000256" key="6">
    <source>
        <dbReference type="ARBA" id="ARBA00022989"/>
    </source>
</evidence>
<dbReference type="SUPFAM" id="SSF158702">
    <property type="entry name" value="Sec63 N-terminal domain-like"/>
    <property type="match status" value="1"/>
</dbReference>
<evidence type="ECO:0000256" key="5">
    <source>
        <dbReference type="ARBA" id="ARBA00022927"/>
    </source>
</evidence>
<sequence length="728" mass="83810">MPGGSKFQYDESGGTFFYFLLSFEALVVIPCTYYFYPRSKEQQKVKSHSDCHCENCIIKNSRLRSKEPLRKAKERFIKFLLLIGWTSLFLTAYKVAHLQHDYVAYDPFEILQIDPGASMAEIKKAYRRLSLLYHPDKAEGDERKFMRIAKAYAALTDEEARKNFEIYGNPDGPGATSFGIALPSSIVAEENSFMVLGLYALVFMVALPVGVGIWWHQSLKFGGDEVLLDTSQMYFYYLYKTPFMIIKRIIMILGASMEFNRAYNSEVIERPSDNIEIPQLIKELSNVGEKNREKPLCFGYSIKARVLLHAHLSRLKLSPALEEDKLYIVKKCPYLLQEFVQCASQLTMLALNGRVTRMPTLDTIENTMKLCACIVQALWDNKSPFLQLPHVTEDMLRHFMTRKRNIRSLRNLACMKSDERRAMLRSLSDDEYRDVMNVLAKFPVVEVDVKSEVLDDEDSGTITACAIVTVTATLYRKDMSTLFDQEQAREEVLDEKDTQLDEENVDMSPKTKKESQRKVWHKEKKKKVRGKVKKKTAASKATAPVKTNVNGIQVPNDVLPHTKTEEKAKDSDSLGESDSDSDRGSDRSSSDEQRNEKNDTEEDAEWEKFQKKVSKKEKALETKSKISHTVHCPFFPEPKQEFWWIYVIDKKKHALITIPYFVTSLVNQEEIELKFTAPPKPGIYTYCVVVRSDSYVDFDVVKQIKLDVKEAKEVDLTQLQWDVSEEEE</sequence>
<evidence type="ECO:0000256" key="2">
    <source>
        <dbReference type="ARBA" id="ARBA00022448"/>
    </source>
</evidence>
<dbReference type="InterPro" id="IPR036869">
    <property type="entry name" value="J_dom_sf"/>
</dbReference>
<feature type="transmembrane region" description="Helical" evidence="10">
    <location>
        <begin position="76"/>
        <end position="96"/>
    </location>
</feature>
<evidence type="ECO:0000256" key="7">
    <source>
        <dbReference type="ARBA" id="ARBA00023136"/>
    </source>
</evidence>
<dbReference type="Gene3D" id="1.10.150.20">
    <property type="entry name" value="5' to 3' exonuclease, C-terminal subdomain"/>
    <property type="match status" value="1"/>
</dbReference>
<keyword evidence="5" id="KW-0653">Protein transport</keyword>
<dbReference type="PROSITE" id="PS00636">
    <property type="entry name" value="DNAJ_1"/>
    <property type="match status" value="1"/>
</dbReference>
<dbReference type="Pfam" id="PF02889">
    <property type="entry name" value="Sec63"/>
    <property type="match status" value="2"/>
</dbReference>
<dbReference type="GO" id="GO:0006620">
    <property type="term" value="P:post-translational protein targeting to endoplasmic reticulum membrane"/>
    <property type="evidence" value="ECO:0007669"/>
    <property type="project" value="TreeGrafter"/>
</dbReference>
<feature type="transmembrane region" description="Helical" evidence="10">
    <location>
        <begin position="193"/>
        <end position="215"/>
    </location>
</feature>
<feature type="non-terminal residue" evidence="12">
    <location>
        <position position="728"/>
    </location>
</feature>
<comment type="subcellular location">
    <subcellularLocation>
        <location evidence="1">Endoplasmic reticulum membrane</location>
        <topology evidence="1">Multi-pass membrane protein</topology>
    </subcellularLocation>
</comment>
<name>A0A087U5K6_STEMI</name>
<dbReference type="SUPFAM" id="SSF81296">
    <property type="entry name" value="E set domains"/>
    <property type="match status" value="1"/>
</dbReference>
<evidence type="ECO:0000256" key="8">
    <source>
        <dbReference type="ARBA" id="ARBA00023186"/>
    </source>
</evidence>
<feature type="compositionally biased region" description="Basic and acidic residues" evidence="9">
    <location>
        <begin position="560"/>
        <end position="572"/>
    </location>
</feature>
<dbReference type="FunFam" id="1.10.287.110:FF:000063">
    <property type="entry name" value="Translocation protein SEC63"/>
    <property type="match status" value="1"/>
</dbReference>
<dbReference type="SMART" id="SM00271">
    <property type="entry name" value="DnaJ"/>
    <property type="match status" value="1"/>
</dbReference>
<dbReference type="Gene3D" id="2.60.40.150">
    <property type="entry name" value="C2 domain"/>
    <property type="match status" value="1"/>
</dbReference>
<dbReference type="Gene3D" id="1.10.3380.10">
    <property type="entry name" value="Sec63 N-terminal domain-like domain"/>
    <property type="match status" value="1"/>
</dbReference>
<feature type="transmembrane region" description="Helical" evidence="10">
    <location>
        <begin position="236"/>
        <end position="257"/>
    </location>
</feature>
<dbReference type="InterPro" id="IPR018253">
    <property type="entry name" value="DnaJ_domain_CS"/>
</dbReference>
<dbReference type="GO" id="GO:0006614">
    <property type="term" value="P:SRP-dependent cotranslational protein targeting to membrane"/>
    <property type="evidence" value="ECO:0007669"/>
    <property type="project" value="TreeGrafter"/>
</dbReference>
<feature type="compositionally biased region" description="Basic and acidic residues" evidence="9">
    <location>
        <begin position="580"/>
        <end position="598"/>
    </location>
</feature>
<protein>
    <submittedName>
        <fullName evidence="12">Translocation protein SEC63-like protein</fullName>
    </submittedName>
</protein>
<dbReference type="GO" id="GO:0031207">
    <property type="term" value="C:Sec62/Sec63 complex"/>
    <property type="evidence" value="ECO:0007669"/>
    <property type="project" value="TreeGrafter"/>
</dbReference>
<dbReference type="InterPro" id="IPR004179">
    <property type="entry name" value="Sec63-dom"/>
</dbReference>
<dbReference type="Gene3D" id="1.10.287.110">
    <property type="entry name" value="DnaJ domain"/>
    <property type="match status" value="1"/>
</dbReference>
<dbReference type="InterPro" id="IPR035892">
    <property type="entry name" value="C2_domain_sf"/>
</dbReference>
<dbReference type="CDD" id="cd06257">
    <property type="entry name" value="DnaJ"/>
    <property type="match status" value="1"/>
</dbReference>
<feature type="region of interest" description="Disordered" evidence="9">
    <location>
        <begin position="488"/>
        <end position="608"/>
    </location>
</feature>
<keyword evidence="6 10" id="KW-1133">Transmembrane helix</keyword>
<dbReference type="PANTHER" id="PTHR24075:SF0">
    <property type="entry name" value="TRANSLOCATION PROTEIN SEC63 HOMOLOG"/>
    <property type="match status" value="1"/>
</dbReference>
<gene>
    <name evidence="12" type="ORF">X975_19616</name>
</gene>
<evidence type="ECO:0000313" key="12">
    <source>
        <dbReference type="EMBL" id="KFM72645.1"/>
    </source>
</evidence>
<dbReference type="SMART" id="SM00973">
    <property type="entry name" value="Sec63"/>
    <property type="match status" value="1"/>
</dbReference>
<keyword evidence="4" id="KW-0256">Endoplasmic reticulum</keyword>
<dbReference type="PANTHER" id="PTHR24075">
    <property type="entry name" value="SEC63 DOMAIN-CONTAINING"/>
    <property type="match status" value="1"/>
</dbReference>
<dbReference type="OrthoDB" id="1734229at2759"/>
<proteinExistence type="predicted"/>
<keyword evidence="3 10" id="KW-0812">Transmembrane</keyword>
<dbReference type="GO" id="GO:0008320">
    <property type="term" value="F:protein transmembrane transporter activity"/>
    <property type="evidence" value="ECO:0007669"/>
    <property type="project" value="TreeGrafter"/>
</dbReference>
<evidence type="ECO:0000313" key="13">
    <source>
        <dbReference type="Proteomes" id="UP000054359"/>
    </source>
</evidence>
<dbReference type="SUPFAM" id="SSF46565">
    <property type="entry name" value="Chaperone J-domain"/>
    <property type="match status" value="1"/>
</dbReference>
<dbReference type="AlphaFoldDB" id="A0A087U5K6"/>
<dbReference type="EMBL" id="KK118292">
    <property type="protein sequence ID" value="KFM72645.1"/>
    <property type="molecule type" value="Genomic_DNA"/>
</dbReference>
<feature type="domain" description="J" evidence="11">
    <location>
        <begin position="106"/>
        <end position="168"/>
    </location>
</feature>
<evidence type="ECO:0000256" key="10">
    <source>
        <dbReference type="SAM" id="Phobius"/>
    </source>
</evidence>
<feature type="compositionally biased region" description="Basic and acidic residues" evidence="9">
    <location>
        <begin position="488"/>
        <end position="499"/>
    </location>
</feature>
<dbReference type="Pfam" id="PF00226">
    <property type="entry name" value="DnaJ"/>
    <property type="match status" value="1"/>
</dbReference>
<keyword evidence="13" id="KW-1185">Reference proteome</keyword>
<keyword evidence="2" id="KW-0813">Transport</keyword>
<feature type="transmembrane region" description="Helical" evidence="10">
    <location>
        <begin position="16"/>
        <end position="36"/>
    </location>
</feature>
<reference evidence="12 13" key="1">
    <citation type="submission" date="2013-11" db="EMBL/GenBank/DDBJ databases">
        <title>Genome sequencing of Stegodyphus mimosarum.</title>
        <authorList>
            <person name="Bechsgaard J."/>
        </authorList>
    </citation>
    <scope>NUCLEOTIDE SEQUENCE [LARGE SCALE GENOMIC DNA]</scope>
</reference>
<evidence type="ECO:0000256" key="1">
    <source>
        <dbReference type="ARBA" id="ARBA00004477"/>
    </source>
</evidence>
<dbReference type="PRINTS" id="PR00625">
    <property type="entry name" value="JDOMAIN"/>
</dbReference>
<dbReference type="PROSITE" id="PS50076">
    <property type="entry name" value="DNAJ_2"/>
    <property type="match status" value="1"/>
</dbReference>
<dbReference type="STRING" id="407821.A0A087U5K6"/>
<feature type="compositionally biased region" description="Basic residues" evidence="9">
    <location>
        <begin position="518"/>
        <end position="537"/>
    </location>
</feature>
<evidence type="ECO:0000256" key="3">
    <source>
        <dbReference type="ARBA" id="ARBA00022692"/>
    </source>
</evidence>